<gene>
    <name evidence="3" type="ORF">KP509_15G005000</name>
</gene>
<organism evidence="3 4">
    <name type="scientific">Ceratopteris richardii</name>
    <name type="common">Triangle waterfern</name>
    <dbReference type="NCBI Taxonomy" id="49495"/>
    <lineage>
        <taxon>Eukaryota</taxon>
        <taxon>Viridiplantae</taxon>
        <taxon>Streptophyta</taxon>
        <taxon>Embryophyta</taxon>
        <taxon>Tracheophyta</taxon>
        <taxon>Polypodiopsida</taxon>
        <taxon>Polypodiidae</taxon>
        <taxon>Polypodiales</taxon>
        <taxon>Pteridineae</taxon>
        <taxon>Pteridaceae</taxon>
        <taxon>Parkerioideae</taxon>
        <taxon>Ceratopteris</taxon>
    </lineage>
</organism>
<dbReference type="EMBL" id="CM035420">
    <property type="protein sequence ID" value="KAH7404004.1"/>
    <property type="molecule type" value="Genomic_DNA"/>
</dbReference>
<evidence type="ECO:0000256" key="1">
    <source>
        <dbReference type="SAM" id="SignalP"/>
    </source>
</evidence>
<feature type="domain" description="DUF3456" evidence="2">
    <location>
        <begin position="27"/>
        <end position="166"/>
    </location>
</feature>
<dbReference type="InterPro" id="IPR042415">
    <property type="entry name" value="CNPY"/>
</dbReference>
<evidence type="ECO:0000313" key="3">
    <source>
        <dbReference type="EMBL" id="KAH7404004.1"/>
    </source>
</evidence>
<feature type="chain" id="PRO_5035813831" description="DUF3456 domain-containing protein" evidence="1">
    <location>
        <begin position="24"/>
        <end position="185"/>
    </location>
</feature>
<proteinExistence type="predicted"/>
<dbReference type="AlphaFoldDB" id="A0A8T2T1J7"/>
<dbReference type="OMA" id="CEQMKEY"/>
<dbReference type="OrthoDB" id="192915at2759"/>
<keyword evidence="1" id="KW-0732">Signal</keyword>
<dbReference type="Pfam" id="PF11938">
    <property type="entry name" value="DUF3456"/>
    <property type="match status" value="1"/>
</dbReference>
<accession>A0A8T2T1J7</accession>
<feature type="signal peptide" evidence="1">
    <location>
        <begin position="1"/>
        <end position="23"/>
    </location>
</feature>
<dbReference type="PANTHER" id="PTHR13341:SF2">
    <property type="entry name" value="PROTEIN SEELE"/>
    <property type="match status" value="1"/>
</dbReference>
<comment type="caution">
    <text evidence="3">The sequence shown here is derived from an EMBL/GenBank/DDBJ whole genome shotgun (WGS) entry which is preliminary data.</text>
</comment>
<dbReference type="PANTHER" id="PTHR13341">
    <property type="entry name" value="MIR-INTERACTING SAPOSIN-LIKE PROTEIN"/>
    <property type="match status" value="1"/>
</dbReference>
<dbReference type="Proteomes" id="UP000825935">
    <property type="component" value="Chromosome 15"/>
</dbReference>
<keyword evidence="4" id="KW-1185">Reference proteome</keyword>
<evidence type="ECO:0000313" key="4">
    <source>
        <dbReference type="Proteomes" id="UP000825935"/>
    </source>
</evidence>
<dbReference type="InterPro" id="IPR021852">
    <property type="entry name" value="DUF3456"/>
</dbReference>
<protein>
    <recommendedName>
        <fullName evidence="2">DUF3456 domain-containing protein</fullName>
    </recommendedName>
</protein>
<name>A0A8T2T1J7_CERRI</name>
<evidence type="ECO:0000259" key="2">
    <source>
        <dbReference type="Pfam" id="PF11938"/>
    </source>
</evidence>
<reference evidence="3" key="1">
    <citation type="submission" date="2021-08" db="EMBL/GenBank/DDBJ databases">
        <title>WGS assembly of Ceratopteris richardii.</title>
        <authorList>
            <person name="Marchant D.B."/>
            <person name="Chen G."/>
            <person name="Jenkins J."/>
            <person name="Shu S."/>
            <person name="Leebens-Mack J."/>
            <person name="Grimwood J."/>
            <person name="Schmutz J."/>
            <person name="Soltis P."/>
            <person name="Soltis D."/>
            <person name="Chen Z.-H."/>
        </authorList>
    </citation>
    <scope>NUCLEOTIDE SEQUENCE</scope>
    <source>
        <strain evidence="3">Whitten #5841</strain>
        <tissue evidence="3">Leaf</tissue>
    </source>
</reference>
<sequence>MASIVVFVAVLLLAILHSSVVHSFSDKCAACQAVADELEIALSNERPRNHLDMRHRLNSKGHREGKLIDYKVSELRVVELLDGLCSRMKDYILEMDGPNKGKWSKSIPLDAIQDRRQADAHSKQMSTYCGRLLEDTEEELEERIKNGSLKPGEVERVLCWDLARECNLSESNIQTEPVPVYDDEL</sequence>